<organism evidence="1 2">
    <name type="scientific">Ideonella paludis</name>
    <dbReference type="NCBI Taxonomy" id="1233411"/>
    <lineage>
        <taxon>Bacteria</taxon>
        <taxon>Pseudomonadati</taxon>
        <taxon>Pseudomonadota</taxon>
        <taxon>Betaproteobacteria</taxon>
        <taxon>Burkholderiales</taxon>
        <taxon>Sphaerotilaceae</taxon>
        <taxon>Ideonella</taxon>
    </lineage>
</organism>
<dbReference type="EMBL" id="JAGQDG010000004">
    <property type="protein sequence ID" value="MBQ0936162.1"/>
    <property type="molecule type" value="Genomic_DNA"/>
</dbReference>
<evidence type="ECO:0000313" key="1">
    <source>
        <dbReference type="EMBL" id="MBQ0936162.1"/>
    </source>
</evidence>
<sequence>MSFSELSLAALTTVAASSAGGALVASLLNNWWGRRAEKKAPKTEMRAKAYEDFVTYFVAGPSAERHSQSITARLALYGESSVLVPAADFLSTYRDLDSPESIAAFVEVVRRMRASLLTGHGEQAAENIQRMVSSAQAGGRASQP</sequence>
<protein>
    <submittedName>
        <fullName evidence="1">Uncharacterized protein</fullName>
    </submittedName>
</protein>
<gene>
    <name evidence="1" type="ORF">KAK11_12555</name>
</gene>
<dbReference type="RefSeq" id="WP_210809471.1">
    <property type="nucleotide sequence ID" value="NZ_JAGQDG010000004.1"/>
</dbReference>
<accession>A0ABS5DYD4</accession>
<reference evidence="1 2" key="1">
    <citation type="submission" date="2021-04" db="EMBL/GenBank/DDBJ databases">
        <title>The genome sequence of type strain Ideonella paludis KCTC 32238.</title>
        <authorList>
            <person name="Liu Y."/>
        </authorList>
    </citation>
    <scope>NUCLEOTIDE SEQUENCE [LARGE SCALE GENOMIC DNA]</scope>
    <source>
        <strain evidence="1 2">KCTC 32238</strain>
    </source>
</reference>
<dbReference type="Proteomes" id="UP000672097">
    <property type="component" value="Unassembled WGS sequence"/>
</dbReference>
<keyword evidence="2" id="KW-1185">Reference proteome</keyword>
<name>A0ABS5DYD4_9BURK</name>
<proteinExistence type="predicted"/>
<comment type="caution">
    <text evidence="1">The sequence shown here is derived from an EMBL/GenBank/DDBJ whole genome shotgun (WGS) entry which is preliminary data.</text>
</comment>
<evidence type="ECO:0000313" key="2">
    <source>
        <dbReference type="Proteomes" id="UP000672097"/>
    </source>
</evidence>